<organism evidence="9 10">
    <name type="scientific">Saccharopolyspora halophila</name>
    <dbReference type="NCBI Taxonomy" id="405551"/>
    <lineage>
        <taxon>Bacteria</taxon>
        <taxon>Bacillati</taxon>
        <taxon>Actinomycetota</taxon>
        <taxon>Actinomycetes</taxon>
        <taxon>Pseudonocardiales</taxon>
        <taxon>Pseudonocardiaceae</taxon>
        <taxon>Saccharopolyspora</taxon>
    </lineage>
</organism>
<keyword evidence="3" id="KW-0285">Flavoprotein</keyword>
<feature type="domain" description="Acyl-CoA dehydrogenase/oxidase N-terminal" evidence="8">
    <location>
        <begin position="380"/>
        <end position="453"/>
    </location>
</feature>
<feature type="domain" description="Acyl-CoA dehydrogenase/oxidase C-terminal" evidence="6">
    <location>
        <begin position="208"/>
        <end position="339"/>
    </location>
</feature>
<dbReference type="Pfam" id="PF02770">
    <property type="entry name" value="Acyl-CoA_dh_M"/>
    <property type="match status" value="1"/>
</dbReference>
<comment type="similarity">
    <text evidence="2">Belongs to the acyl-CoA dehydrogenase family.</text>
</comment>
<evidence type="ECO:0000256" key="4">
    <source>
        <dbReference type="ARBA" id="ARBA00022827"/>
    </source>
</evidence>
<evidence type="ECO:0000256" key="3">
    <source>
        <dbReference type="ARBA" id="ARBA00022630"/>
    </source>
</evidence>
<dbReference type="InterPro" id="IPR013786">
    <property type="entry name" value="AcylCoA_DH/ox_N"/>
</dbReference>
<dbReference type="Gene3D" id="2.40.110.10">
    <property type="entry name" value="Butyryl-CoA Dehydrogenase, subunit A, domain 2"/>
    <property type="match status" value="1"/>
</dbReference>
<comment type="caution">
    <text evidence="9">The sequence shown here is derived from an EMBL/GenBank/DDBJ whole genome shotgun (WGS) entry which is preliminary data.</text>
</comment>
<evidence type="ECO:0000313" key="10">
    <source>
        <dbReference type="Proteomes" id="UP001501218"/>
    </source>
</evidence>
<dbReference type="InterPro" id="IPR046373">
    <property type="entry name" value="Acyl-CoA_Oxase/DH_mid-dom_sf"/>
</dbReference>
<comment type="cofactor">
    <cofactor evidence="1">
        <name>FAD</name>
        <dbReference type="ChEBI" id="CHEBI:57692"/>
    </cofactor>
</comment>
<evidence type="ECO:0000259" key="6">
    <source>
        <dbReference type="Pfam" id="PF00441"/>
    </source>
</evidence>
<dbReference type="EMBL" id="BAAARA010000004">
    <property type="protein sequence ID" value="GAA2342845.1"/>
    <property type="molecule type" value="Genomic_DNA"/>
</dbReference>
<keyword evidence="5" id="KW-0560">Oxidoreductase</keyword>
<evidence type="ECO:0000256" key="2">
    <source>
        <dbReference type="ARBA" id="ARBA00009347"/>
    </source>
</evidence>
<dbReference type="InterPro" id="IPR037069">
    <property type="entry name" value="AcylCoA_DH/ox_N_sf"/>
</dbReference>
<dbReference type="RefSeq" id="WP_344128992.1">
    <property type="nucleotide sequence ID" value="NZ_BAAARA010000004.1"/>
</dbReference>
<feature type="domain" description="Acyl-CoA dehydrogenase/oxidase C-terminal" evidence="6">
    <location>
        <begin position="563"/>
        <end position="703"/>
    </location>
</feature>
<dbReference type="SUPFAM" id="SSF56645">
    <property type="entry name" value="Acyl-CoA dehydrogenase NM domain-like"/>
    <property type="match status" value="2"/>
</dbReference>
<evidence type="ECO:0000256" key="1">
    <source>
        <dbReference type="ARBA" id="ARBA00001974"/>
    </source>
</evidence>
<evidence type="ECO:0000256" key="5">
    <source>
        <dbReference type="ARBA" id="ARBA00023002"/>
    </source>
</evidence>
<reference evidence="9 10" key="1">
    <citation type="journal article" date="2019" name="Int. J. Syst. Evol. Microbiol.">
        <title>The Global Catalogue of Microorganisms (GCM) 10K type strain sequencing project: providing services to taxonomists for standard genome sequencing and annotation.</title>
        <authorList>
            <consortium name="The Broad Institute Genomics Platform"/>
            <consortium name="The Broad Institute Genome Sequencing Center for Infectious Disease"/>
            <person name="Wu L."/>
            <person name="Ma J."/>
        </authorList>
    </citation>
    <scope>NUCLEOTIDE SEQUENCE [LARGE SCALE GENOMIC DNA]</scope>
    <source>
        <strain evidence="9 10">JCM 16221</strain>
    </source>
</reference>
<sequence length="707" mass="75723">MPIAITEEQRALQESLRGWAAGGATDAARKLETTEPPRWHEQTTWAELTEIGLFSLVVDGLGTLPDLAAGLEQTAEALVPGPVWSTALTATSLHRAGADEALVTALAEGRATAGVALEPGDLVGTRQDRGLRVSGTVGPVPAAMGVTHLLLRARVGDTTSWFVVEADWVERRPRSSLDLTRPAADVTLDDVPVGEVGAQVSDLAVTLAAAEAAGIAGWCLRTAVEHARTREQFGQVIGSFQAIKHLCAGMLCRVEQITALAWDAARAAEDVEAGGDEHALVAAAAGAVVFDEAVQVAKDCVQVLGGIGFTWEHDAHLYLRRAAALRAMFGGPARWRRRVAELAARGVRRSLSPGDLPEHRRAEVRRVAEEIAGLPAGQRRVRLAETGFLAPHWPAPYGIGSGPREQLIIDEELDRAGVRRPDLVVGNWALPTILEHGSDRQRERFVWPTLRGEIVWCQLFSEPGAGSDLAALRTRAEKVDGGWRLSGQKVWTSLALEADWAICLARSDPDAPKHRGISYFLVDMRTEGISVRPLREITGEARFNEVFLDEVFVPDESLVAEPGQGWKLARTTLANERVALGDSSLGQDVERLLENPPQDDPATLERLGAAVAEGLTVSLLRLRATQRSLHGQGPGAESSVEKLLGVQHRQNTADLAVGLHGSEALAADGAAAEAVHEFLLTRAHSIAGGTTQVLLNVAAERLLGLPR</sequence>
<keyword evidence="10" id="KW-1185">Reference proteome</keyword>
<feature type="domain" description="Acyl-CoA oxidase/dehydrogenase middle" evidence="7">
    <location>
        <begin position="457"/>
        <end position="549"/>
    </location>
</feature>
<keyword evidence="4" id="KW-0274">FAD</keyword>
<evidence type="ECO:0000259" key="8">
    <source>
        <dbReference type="Pfam" id="PF02771"/>
    </source>
</evidence>
<dbReference type="InterPro" id="IPR036250">
    <property type="entry name" value="AcylCo_DH-like_C"/>
</dbReference>
<gene>
    <name evidence="9" type="ORF">GCM10009854_19540</name>
</gene>
<protein>
    <submittedName>
        <fullName evidence="9">Acyl-CoA dehydrogenase</fullName>
    </submittedName>
</protein>
<dbReference type="Proteomes" id="UP001501218">
    <property type="component" value="Unassembled WGS sequence"/>
</dbReference>
<dbReference type="PANTHER" id="PTHR43292">
    <property type="entry name" value="ACYL-COA DEHYDROGENASE"/>
    <property type="match status" value="1"/>
</dbReference>
<name>A0ABN3G2P1_9PSEU</name>
<proteinExistence type="inferred from homology"/>
<dbReference type="Pfam" id="PF00441">
    <property type="entry name" value="Acyl-CoA_dh_1"/>
    <property type="match status" value="2"/>
</dbReference>
<dbReference type="InterPro" id="IPR052161">
    <property type="entry name" value="Mycobact_Acyl-CoA_DH"/>
</dbReference>
<dbReference type="InterPro" id="IPR009075">
    <property type="entry name" value="AcylCo_DH/oxidase_C"/>
</dbReference>
<dbReference type="Pfam" id="PF02771">
    <property type="entry name" value="Acyl-CoA_dh_N"/>
    <property type="match status" value="1"/>
</dbReference>
<accession>A0ABN3G2P1</accession>
<dbReference type="InterPro" id="IPR009100">
    <property type="entry name" value="AcylCoA_DH/oxidase_NM_dom_sf"/>
</dbReference>
<dbReference type="PANTHER" id="PTHR43292:SF4">
    <property type="entry name" value="ACYL-COA DEHYDROGENASE FADE34"/>
    <property type="match status" value="1"/>
</dbReference>
<dbReference type="Gene3D" id="1.20.140.10">
    <property type="entry name" value="Butyryl-CoA Dehydrogenase, subunit A, domain 3"/>
    <property type="match status" value="2"/>
</dbReference>
<dbReference type="InterPro" id="IPR006091">
    <property type="entry name" value="Acyl-CoA_Oxase/DH_mid-dom"/>
</dbReference>
<evidence type="ECO:0000313" key="9">
    <source>
        <dbReference type="EMBL" id="GAA2342845.1"/>
    </source>
</evidence>
<dbReference type="Gene3D" id="1.10.540.10">
    <property type="entry name" value="Acyl-CoA dehydrogenase/oxidase, N-terminal domain"/>
    <property type="match status" value="2"/>
</dbReference>
<dbReference type="SUPFAM" id="SSF47203">
    <property type="entry name" value="Acyl-CoA dehydrogenase C-terminal domain-like"/>
    <property type="match status" value="2"/>
</dbReference>
<evidence type="ECO:0000259" key="7">
    <source>
        <dbReference type="Pfam" id="PF02770"/>
    </source>
</evidence>